<accession>A0A8H7P827</accession>
<name>A0A8H7P827_9APHY</name>
<evidence type="ECO:0000313" key="2">
    <source>
        <dbReference type="EMBL" id="KAF9819306.1"/>
    </source>
</evidence>
<organism evidence="2 3">
    <name type="scientific">Rhodonia placenta</name>
    <dbReference type="NCBI Taxonomy" id="104341"/>
    <lineage>
        <taxon>Eukaryota</taxon>
        <taxon>Fungi</taxon>
        <taxon>Dikarya</taxon>
        <taxon>Basidiomycota</taxon>
        <taxon>Agaricomycotina</taxon>
        <taxon>Agaricomycetes</taxon>
        <taxon>Polyporales</taxon>
        <taxon>Adustoporiaceae</taxon>
        <taxon>Rhodonia</taxon>
    </lineage>
</organism>
<sequence length="300" mass="32956">MSTHEQIATHWEGDASSFINAQIVQLGTITPEDEGEIATQVYKCARGIGDEITRLRFYYWLLDYFVWHPSFYPSGNTPLVLACQLDPVTVLLTTRITDLSTLGQRYLPPWEQRVQDYCASLNLQSSMDLPPQDCDEDKDPDSEWRTILQEFTWDWNTTPSVMSPASGSLYDDGATGIATDVTPQLSTVSTIPIQPIEIKGAPQTLEICASQVFASHQSPDLGADAPQYSQPSAETNGSPEPESPLTEVDTTRCSSPATPSPATPSPEIPYAEPSAVEVEESIAHRRRSARLAARNPVALL</sequence>
<evidence type="ECO:0000256" key="1">
    <source>
        <dbReference type="SAM" id="MobiDB-lite"/>
    </source>
</evidence>
<reference evidence="2" key="1">
    <citation type="submission" date="2020-11" db="EMBL/GenBank/DDBJ databases">
        <authorList>
            <person name="Koelle M."/>
            <person name="Horta M.A.C."/>
            <person name="Nowrousian M."/>
            <person name="Ohm R.A."/>
            <person name="Benz P."/>
            <person name="Pilgard A."/>
        </authorList>
    </citation>
    <scope>NUCLEOTIDE SEQUENCE</scope>
    <source>
        <strain evidence="2">FPRL280</strain>
    </source>
</reference>
<evidence type="ECO:0000313" key="3">
    <source>
        <dbReference type="Proteomes" id="UP000639403"/>
    </source>
</evidence>
<gene>
    <name evidence="2" type="ORF">IEO21_02194</name>
</gene>
<comment type="caution">
    <text evidence="2">The sequence shown here is derived from an EMBL/GenBank/DDBJ whole genome shotgun (WGS) entry which is preliminary data.</text>
</comment>
<dbReference type="AlphaFoldDB" id="A0A8H7P827"/>
<protein>
    <submittedName>
        <fullName evidence="2">Uncharacterized protein</fullName>
    </submittedName>
</protein>
<feature type="compositionally biased region" description="Polar residues" evidence="1">
    <location>
        <begin position="227"/>
        <end position="238"/>
    </location>
</feature>
<dbReference type="EMBL" id="JADOXO010000020">
    <property type="protein sequence ID" value="KAF9819306.1"/>
    <property type="molecule type" value="Genomic_DNA"/>
</dbReference>
<dbReference type="Proteomes" id="UP000639403">
    <property type="component" value="Unassembled WGS sequence"/>
</dbReference>
<reference evidence="2" key="2">
    <citation type="journal article" name="Front. Microbiol.">
        <title>Degradative Capacity of Two Strains of Rhodonia placenta: From Phenotype to Genotype.</title>
        <authorList>
            <person name="Kolle M."/>
            <person name="Horta M.A.C."/>
            <person name="Nowrousian M."/>
            <person name="Ohm R.A."/>
            <person name="Benz J.P."/>
            <person name="Pilgard A."/>
        </authorList>
    </citation>
    <scope>NUCLEOTIDE SEQUENCE</scope>
    <source>
        <strain evidence="2">FPRL280</strain>
    </source>
</reference>
<feature type="region of interest" description="Disordered" evidence="1">
    <location>
        <begin position="217"/>
        <end position="281"/>
    </location>
</feature>
<feature type="compositionally biased region" description="Pro residues" evidence="1">
    <location>
        <begin position="258"/>
        <end position="267"/>
    </location>
</feature>
<proteinExistence type="predicted"/>